<gene>
    <name evidence="3" type="ORF">BC781_102829</name>
</gene>
<proteinExistence type="predicted"/>
<comment type="caution">
    <text evidence="3">The sequence shown here is derived from an EMBL/GenBank/DDBJ whole genome shotgun (WGS) entry which is preliminary data.</text>
</comment>
<dbReference type="AlphaFoldDB" id="A0A315ZDQ5"/>
<dbReference type="Pfam" id="PF18962">
    <property type="entry name" value="Por_Secre_tail"/>
    <property type="match status" value="1"/>
</dbReference>
<reference evidence="3 4" key="1">
    <citation type="submission" date="2018-03" db="EMBL/GenBank/DDBJ databases">
        <title>Genomic Encyclopedia of Archaeal and Bacterial Type Strains, Phase II (KMG-II): from individual species to whole genera.</title>
        <authorList>
            <person name="Goeker M."/>
        </authorList>
    </citation>
    <scope>NUCLEOTIDE SEQUENCE [LARGE SCALE GENOMIC DNA]</scope>
    <source>
        <strain evidence="3 4">DSM 28229</strain>
    </source>
</reference>
<evidence type="ECO:0000313" key="4">
    <source>
        <dbReference type="Proteomes" id="UP000245535"/>
    </source>
</evidence>
<organism evidence="3 4">
    <name type="scientific">Sediminitomix flava</name>
    <dbReference type="NCBI Taxonomy" id="379075"/>
    <lineage>
        <taxon>Bacteria</taxon>
        <taxon>Pseudomonadati</taxon>
        <taxon>Bacteroidota</taxon>
        <taxon>Cytophagia</taxon>
        <taxon>Cytophagales</taxon>
        <taxon>Flammeovirgaceae</taxon>
        <taxon>Sediminitomix</taxon>
    </lineage>
</organism>
<dbReference type="InterPro" id="IPR026444">
    <property type="entry name" value="Secre_tail"/>
</dbReference>
<dbReference type="Proteomes" id="UP000245535">
    <property type="component" value="Unassembled WGS sequence"/>
</dbReference>
<keyword evidence="4" id="KW-1185">Reference proteome</keyword>
<dbReference type="RefSeq" id="WP_109617692.1">
    <property type="nucleotide sequence ID" value="NZ_QGDO01000002.1"/>
</dbReference>
<evidence type="ECO:0000256" key="1">
    <source>
        <dbReference type="SAM" id="SignalP"/>
    </source>
</evidence>
<dbReference type="EMBL" id="QGDO01000002">
    <property type="protein sequence ID" value="PWJ43280.1"/>
    <property type="molecule type" value="Genomic_DNA"/>
</dbReference>
<evidence type="ECO:0000313" key="3">
    <source>
        <dbReference type="EMBL" id="PWJ43280.1"/>
    </source>
</evidence>
<name>A0A315ZDQ5_SEDFL</name>
<protein>
    <submittedName>
        <fullName evidence="3">Putative secreted protein (Por secretion system target)</fullName>
    </submittedName>
</protein>
<keyword evidence="1" id="KW-0732">Signal</keyword>
<evidence type="ECO:0000259" key="2">
    <source>
        <dbReference type="Pfam" id="PF18962"/>
    </source>
</evidence>
<dbReference type="NCBIfam" id="TIGR04183">
    <property type="entry name" value="Por_Secre_tail"/>
    <property type="match status" value="1"/>
</dbReference>
<feature type="signal peptide" evidence="1">
    <location>
        <begin position="1"/>
        <end position="22"/>
    </location>
</feature>
<feature type="domain" description="Secretion system C-terminal sorting" evidence="2">
    <location>
        <begin position="714"/>
        <end position="779"/>
    </location>
</feature>
<accession>A0A315ZDQ5</accession>
<dbReference type="OrthoDB" id="1490051at2"/>
<sequence length="790" mass="86228">MRKTYSCWIVSILLLFSLNTYAQTVNPCDCAEPEGKPTETEIDNATNGNALTNFTDGTFIITTDRTINSSVSFGGTVTLIIDENVDVDLTGINNYNQTELTVYVRTGASFKIKPNNLNNRIFNIFNEGNFEFDGNDTVNLGASSVVFNDEDAFFLSDGEFNIQTDNNLNDDLSGEVVNFGKMIFDQKIDVINDMEVCNTNVLINVGELSMDGILRNTGDIISTEKLSIGSTGIGYNCGRLRTTKMDDLTGSYYNYCLTILDDGKLAMNASSSSQVLENNGVFVINGLFEVGSSQTVNLNDMSRVYASGITLNTANNLTFDGNSHFSRSTPSFLLAQGSTEYNTFISDCIAGNSPNSDDMFDIESFSDASGSVNINGSPQGSSGAIVYLCNFSSGSISSLTANGVTTVNGDCPSSGFLISRAGNSILRFTSNLKKSSEFSSIVTNLDFSADCKKVRACLELTASEKSPALSNYKVWIPSDLTVSNIQVTYDGSNSSVFPTNTGNSEECIDGNNGAIVFTVTTIGSGFNGNGFKLDDFGFVDNCTDRNEVDDSSFGTLKVSFDLEQSTVFGFNDLVLNVDPKASNDAANLDFIRLACGNVLPVCITDISLPIQLISFNAKKNENSVLLEWETASEIDNKLYEVQHSVDGINFQKLGEVFGNGSSEQIIAYEYEDQEPVMGMNFYRLKQVDFDGGYEYSSIVNINFNPSEKLKLIPYPQPNTSQLFIKNLRLKTLSEVDVKIYDLTGNLILTDHLISNHNQIDTSSLRAGIYIVKIMYEGKTESFRMVKASIE</sequence>
<feature type="chain" id="PRO_5016447758" evidence="1">
    <location>
        <begin position="23"/>
        <end position="790"/>
    </location>
</feature>